<evidence type="ECO:0000256" key="4">
    <source>
        <dbReference type="ARBA" id="ARBA00022452"/>
    </source>
</evidence>
<proteinExistence type="inferred from homology"/>
<keyword evidence="7" id="KW-0732">Signal</keyword>
<keyword evidence="8" id="KW-0408">Iron</keyword>
<accession>A0A8I1Y132</accession>
<reference evidence="19" key="1">
    <citation type="submission" date="2021-02" db="EMBL/GenBank/DDBJ databases">
        <title>Genomic Encyclopedia of Type Strains, Phase IV (KMG-V): Genome sequencing to study the core and pangenomes of soil and plant-associated prokaryotes.</title>
        <authorList>
            <person name="Whitman W."/>
        </authorList>
    </citation>
    <scope>NUCLEOTIDE SEQUENCE</scope>
    <source>
        <strain evidence="19">USDA 406</strain>
    </source>
</reference>
<dbReference type="GO" id="GO:0038023">
    <property type="term" value="F:signaling receptor activity"/>
    <property type="evidence" value="ECO:0007669"/>
    <property type="project" value="InterPro"/>
</dbReference>
<comment type="similarity">
    <text evidence="2 14 15">Belongs to the TonB-dependent receptor family.</text>
</comment>
<dbReference type="InterPro" id="IPR037066">
    <property type="entry name" value="Plug_dom_sf"/>
</dbReference>
<dbReference type="PANTHER" id="PTHR32552:SF68">
    <property type="entry name" value="FERRICHROME OUTER MEMBRANE TRANSPORTER_PHAGE RECEPTOR"/>
    <property type="match status" value="1"/>
</dbReference>
<evidence type="ECO:0000256" key="7">
    <source>
        <dbReference type="ARBA" id="ARBA00022729"/>
    </source>
</evidence>
<dbReference type="GO" id="GO:0015891">
    <property type="term" value="P:siderophore transport"/>
    <property type="evidence" value="ECO:0007669"/>
    <property type="project" value="InterPro"/>
</dbReference>
<keyword evidence="5" id="KW-0410">Iron transport</keyword>
<evidence type="ECO:0000256" key="8">
    <source>
        <dbReference type="ARBA" id="ARBA00023004"/>
    </source>
</evidence>
<evidence type="ECO:0000256" key="9">
    <source>
        <dbReference type="ARBA" id="ARBA00023065"/>
    </source>
</evidence>
<comment type="subcellular location">
    <subcellularLocation>
        <location evidence="1 14">Cell outer membrane</location>
        <topology evidence="1 14">Multi-pass membrane protein</topology>
    </subcellularLocation>
</comment>
<dbReference type="InterPro" id="IPR012910">
    <property type="entry name" value="Plug_dom"/>
</dbReference>
<dbReference type="Pfam" id="PF00593">
    <property type="entry name" value="TonB_dep_Rec_b-barrel"/>
    <property type="match status" value="1"/>
</dbReference>
<dbReference type="InterPro" id="IPR036942">
    <property type="entry name" value="Beta-barrel_TonB_sf"/>
</dbReference>
<dbReference type="NCBIfam" id="TIGR01783">
    <property type="entry name" value="TonB-siderophor"/>
    <property type="match status" value="1"/>
</dbReference>
<name>A0A8I1Y132_BRAEL</name>
<evidence type="ECO:0000256" key="11">
    <source>
        <dbReference type="ARBA" id="ARBA00023136"/>
    </source>
</evidence>
<evidence type="ECO:0000256" key="12">
    <source>
        <dbReference type="ARBA" id="ARBA00023170"/>
    </source>
</evidence>
<dbReference type="PROSITE" id="PS52016">
    <property type="entry name" value="TONB_DEPENDENT_REC_3"/>
    <property type="match status" value="1"/>
</dbReference>
<keyword evidence="4 14" id="KW-1134">Transmembrane beta strand</keyword>
<evidence type="ECO:0000259" key="17">
    <source>
        <dbReference type="Pfam" id="PF00593"/>
    </source>
</evidence>
<keyword evidence="6 14" id="KW-0812">Transmembrane</keyword>
<keyword evidence="12 19" id="KW-0675">Receptor</keyword>
<feature type="domain" description="TonB-dependent receptor plug" evidence="18">
    <location>
        <begin position="113"/>
        <end position="213"/>
    </location>
</feature>
<evidence type="ECO:0000313" key="19">
    <source>
        <dbReference type="EMBL" id="MBP1290667.1"/>
    </source>
</evidence>
<evidence type="ECO:0000256" key="14">
    <source>
        <dbReference type="PROSITE-ProRule" id="PRU01360"/>
    </source>
</evidence>
<comment type="caution">
    <text evidence="19">The sequence shown here is derived from an EMBL/GenBank/DDBJ whole genome shotgun (WGS) entry which is preliminary data.</text>
</comment>
<feature type="region of interest" description="Disordered" evidence="16">
    <location>
        <begin position="32"/>
        <end position="96"/>
    </location>
</feature>
<dbReference type="FunFam" id="2.170.130.10:FF:000001">
    <property type="entry name" value="Catecholate siderophore TonB-dependent receptor"/>
    <property type="match status" value="1"/>
</dbReference>
<evidence type="ECO:0000256" key="13">
    <source>
        <dbReference type="ARBA" id="ARBA00023237"/>
    </source>
</evidence>
<dbReference type="CDD" id="cd01347">
    <property type="entry name" value="ligand_gated_channel"/>
    <property type="match status" value="1"/>
</dbReference>
<evidence type="ECO:0000256" key="1">
    <source>
        <dbReference type="ARBA" id="ARBA00004571"/>
    </source>
</evidence>
<feature type="compositionally biased region" description="Low complexity" evidence="16">
    <location>
        <begin position="59"/>
        <end position="73"/>
    </location>
</feature>
<dbReference type="InterPro" id="IPR039426">
    <property type="entry name" value="TonB-dep_rcpt-like"/>
</dbReference>
<evidence type="ECO:0000259" key="18">
    <source>
        <dbReference type="Pfam" id="PF07715"/>
    </source>
</evidence>
<evidence type="ECO:0000256" key="16">
    <source>
        <dbReference type="SAM" id="MobiDB-lite"/>
    </source>
</evidence>
<dbReference type="EMBL" id="JAFICZ010000001">
    <property type="protein sequence ID" value="MBP1290667.1"/>
    <property type="molecule type" value="Genomic_DNA"/>
</dbReference>
<keyword evidence="13 14" id="KW-0998">Cell outer membrane</keyword>
<dbReference type="GO" id="GO:0015344">
    <property type="term" value="F:siderophore uptake transmembrane transporter activity"/>
    <property type="evidence" value="ECO:0007669"/>
    <property type="project" value="TreeGrafter"/>
</dbReference>
<dbReference type="Gene3D" id="2.40.170.20">
    <property type="entry name" value="TonB-dependent receptor, beta-barrel domain"/>
    <property type="match status" value="1"/>
</dbReference>
<keyword evidence="10 15" id="KW-0798">TonB box</keyword>
<evidence type="ECO:0000256" key="5">
    <source>
        <dbReference type="ARBA" id="ARBA00022496"/>
    </source>
</evidence>
<dbReference type="Gene3D" id="2.170.130.10">
    <property type="entry name" value="TonB-dependent receptor, plug domain"/>
    <property type="match status" value="1"/>
</dbReference>
<dbReference type="PANTHER" id="PTHR32552">
    <property type="entry name" value="FERRICHROME IRON RECEPTOR-RELATED"/>
    <property type="match status" value="1"/>
</dbReference>
<evidence type="ECO:0000313" key="20">
    <source>
        <dbReference type="Proteomes" id="UP000673383"/>
    </source>
</evidence>
<evidence type="ECO:0000256" key="3">
    <source>
        <dbReference type="ARBA" id="ARBA00022448"/>
    </source>
</evidence>
<dbReference type="AlphaFoldDB" id="A0A8I1Y132"/>
<evidence type="ECO:0000256" key="6">
    <source>
        <dbReference type="ARBA" id="ARBA00022692"/>
    </source>
</evidence>
<keyword evidence="11 14" id="KW-0472">Membrane</keyword>
<dbReference type="FunFam" id="2.40.170.20:FF:000005">
    <property type="entry name" value="TonB-dependent siderophore receptor"/>
    <property type="match status" value="1"/>
</dbReference>
<keyword evidence="3 14" id="KW-0813">Transport</keyword>
<organism evidence="19 20">
    <name type="scientific">Bradyrhizobium elkanii</name>
    <dbReference type="NCBI Taxonomy" id="29448"/>
    <lineage>
        <taxon>Bacteria</taxon>
        <taxon>Pseudomonadati</taxon>
        <taxon>Pseudomonadota</taxon>
        <taxon>Alphaproteobacteria</taxon>
        <taxon>Hyphomicrobiales</taxon>
        <taxon>Nitrobacteraceae</taxon>
        <taxon>Bradyrhizobium</taxon>
    </lineage>
</organism>
<dbReference type="Pfam" id="PF07715">
    <property type="entry name" value="Plug"/>
    <property type="match status" value="1"/>
</dbReference>
<evidence type="ECO:0000256" key="10">
    <source>
        <dbReference type="ARBA" id="ARBA00023077"/>
    </source>
</evidence>
<dbReference type="Proteomes" id="UP000673383">
    <property type="component" value="Unassembled WGS sequence"/>
</dbReference>
<protein>
    <submittedName>
        <fullName evidence="19">Iron complex outermembrane receptor protein</fullName>
    </submittedName>
</protein>
<sequence>MFRRTALAAGYMAGSGLFVLSVVMPRESVAQSALPPVTVEAPKQQQARRTQPARRAARPARTTPRTIANRAPAQAQSVPSSGAGGGGERGNGPVTGYLASQSVTATKTDTPVLTTPQSISIVTQDQIQAQGAQNITEALRYTPGVTIESFGANAFFDEFKLRGFTAPRYLDGLRLPTDTTTFAVPRIETYGLERIEVLKGPSSGLYGQSDPGGLLNLVSKRPTETPHYEIEGSFGSFDRFQGAFDIGGPADKDGRFLYRIIGLGRDSNSQTDFVQDNKLFIAPSFTWRPTYDTSFTVLSQYQKVDNKGYQQYVPGQVSFLPNPNGHIPYSRYLGEPGLDGYHLEQFAVGYAFEHRFDNIFQFRQNLRYTQVSNDLASVRTEGMVTDRLVARTYNYVKANAANVALDNQLQADFATGPLVHKVLAGVDYFDLWANTDYRTTPIAPIDAYSPVYGTAVPSASSLAPFILRDDRQSQLGAYLQDQIKLDRWTLTMSGRQDWVSSGFTSMAFYPPAGHYSRDDSAQTGRIGLSYLFDIGLAPYASYATSFTPNLGADSAGRSFRPTTGEGAEVGVKFKPNGSNFMVTAAAFDIRQQDVLTADPLNPLFNVQTDAVRVRGLELELKGNLTREFEITAGYTHLDPRVTTSIAGYAGKYMMNTAQDQGAVWGKYTWYDGALAGLGLGLGVRYVGETYGDNFNTFVIPSYALLDASVSYDFAYLRPDLKGWKAQVNVTNLTDHFYVASCLTGLPYCGLGNGRTVLGTMKYTWN</sequence>
<evidence type="ECO:0000256" key="15">
    <source>
        <dbReference type="RuleBase" id="RU003357"/>
    </source>
</evidence>
<dbReference type="InterPro" id="IPR010105">
    <property type="entry name" value="TonB_sidphr_rcpt"/>
</dbReference>
<keyword evidence="9" id="KW-0406">Ion transport</keyword>
<dbReference type="InterPro" id="IPR000531">
    <property type="entry name" value="Beta-barrel_TonB"/>
</dbReference>
<gene>
    <name evidence="19" type="ORF">JOH49_000420</name>
</gene>
<evidence type="ECO:0000256" key="2">
    <source>
        <dbReference type="ARBA" id="ARBA00009810"/>
    </source>
</evidence>
<dbReference type="SUPFAM" id="SSF56935">
    <property type="entry name" value="Porins"/>
    <property type="match status" value="1"/>
</dbReference>
<feature type="domain" description="TonB-dependent receptor-like beta-barrel" evidence="17">
    <location>
        <begin position="287"/>
        <end position="732"/>
    </location>
</feature>
<dbReference type="GO" id="GO:0009279">
    <property type="term" value="C:cell outer membrane"/>
    <property type="evidence" value="ECO:0007669"/>
    <property type="project" value="UniProtKB-SubCell"/>
</dbReference>